<keyword evidence="3" id="KW-1185">Reference proteome</keyword>
<comment type="caution">
    <text evidence="2">The sequence shown here is derived from an EMBL/GenBank/DDBJ whole genome shotgun (WGS) entry which is preliminary data.</text>
</comment>
<feature type="compositionally biased region" description="Low complexity" evidence="1">
    <location>
        <begin position="158"/>
        <end position="170"/>
    </location>
</feature>
<organism evidence="2 3">
    <name type="scientific">Lomentospora prolificans</name>
    <dbReference type="NCBI Taxonomy" id="41688"/>
    <lineage>
        <taxon>Eukaryota</taxon>
        <taxon>Fungi</taxon>
        <taxon>Dikarya</taxon>
        <taxon>Ascomycota</taxon>
        <taxon>Pezizomycotina</taxon>
        <taxon>Sordariomycetes</taxon>
        <taxon>Hypocreomycetidae</taxon>
        <taxon>Microascales</taxon>
        <taxon>Microascaceae</taxon>
        <taxon>Lomentospora</taxon>
    </lineage>
</organism>
<dbReference type="VEuPathDB" id="FungiDB:jhhlp_007675"/>
<evidence type="ECO:0000313" key="3">
    <source>
        <dbReference type="Proteomes" id="UP000233524"/>
    </source>
</evidence>
<evidence type="ECO:0000313" key="2">
    <source>
        <dbReference type="EMBL" id="PKS05846.1"/>
    </source>
</evidence>
<proteinExistence type="predicted"/>
<dbReference type="EMBL" id="NLAX01001139">
    <property type="protein sequence ID" value="PKS05846.1"/>
    <property type="molecule type" value="Genomic_DNA"/>
</dbReference>
<reference evidence="2 3" key="1">
    <citation type="journal article" date="2017" name="G3 (Bethesda)">
        <title>First Draft Genome Sequence of the Pathogenic Fungus Lomentospora prolificans (Formerly Scedosporium prolificans).</title>
        <authorList>
            <person name="Luo R."/>
            <person name="Zimin A."/>
            <person name="Workman R."/>
            <person name="Fan Y."/>
            <person name="Pertea G."/>
            <person name="Grossman N."/>
            <person name="Wear M.P."/>
            <person name="Jia B."/>
            <person name="Miller H."/>
            <person name="Casadevall A."/>
            <person name="Timp W."/>
            <person name="Zhang S.X."/>
            <person name="Salzberg S.L."/>
        </authorList>
    </citation>
    <scope>NUCLEOTIDE SEQUENCE [LARGE SCALE GENOMIC DNA]</scope>
    <source>
        <strain evidence="2 3">JHH-5317</strain>
    </source>
</reference>
<name>A0A2N3N089_9PEZI</name>
<dbReference type="STRING" id="41688.A0A2N3N089"/>
<feature type="compositionally biased region" description="Basic and acidic residues" evidence="1">
    <location>
        <begin position="129"/>
        <end position="149"/>
    </location>
</feature>
<dbReference type="OrthoDB" id="5389296at2759"/>
<gene>
    <name evidence="2" type="ORF">jhhlp_007675</name>
</gene>
<dbReference type="Proteomes" id="UP000233524">
    <property type="component" value="Unassembled WGS sequence"/>
</dbReference>
<accession>A0A2N3N089</accession>
<evidence type="ECO:0000256" key="1">
    <source>
        <dbReference type="SAM" id="MobiDB-lite"/>
    </source>
</evidence>
<feature type="region of interest" description="Disordered" evidence="1">
    <location>
        <begin position="1"/>
        <end position="201"/>
    </location>
</feature>
<dbReference type="InParanoid" id="A0A2N3N089"/>
<dbReference type="AlphaFoldDB" id="A0A2N3N089"/>
<sequence length="321" mass="34867">MVHPSTPSQKFIFKARGQGGQTQGAGVPAVPSPRFTTPRFRVPSAESSHSTPPRRPTQLFVQPTSRTRSRDEIESSPPTSHGYRESPVAHQIQRVGDVSGDDEDGEDSGIAPPTNRDTKRRRFLDAFGELEKYEQIESSPIEEKREDRSPTGAPALEGSSQVSSSGSGSSLDLLEEPRSAASRQPVFQPPPRFSLPDSGEDVPVEELPPVFSPQRRLAKYVAGGLAVEVQTWLSQIKVSRQEGEAVLRFQINELQEGGRMYLTSARAAIDIPAPNRTAAETATMARAPARAPALPHMDASGRIVRAEGTEPCRSFFSAYGP</sequence>
<protein>
    <submittedName>
        <fullName evidence="2">Uncharacterized protein</fullName>
    </submittedName>
</protein>